<dbReference type="InterPro" id="IPR018727">
    <property type="entry name" value="DUF2267"/>
</dbReference>
<evidence type="ECO:0000313" key="2">
    <source>
        <dbReference type="EMBL" id="GAA3150982.1"/>
    </source>
</evidence>
<dbReference type="RefSeq" id="WP_345054492.1">
    <property type="nucleotide sequence ID" value="NZ_BAAAVM010000060.1"/>
</dbReference>
<sequence length="161" mass="17034">MTVTTPQPRTTIPAPAPSVRPRTPDAAEDAGWLELTEAVREAGQYPTRAEAERITRTVLTALGGHVTGDERVAMAQALPREAGRLIASQIPAPHPLTAREFVDSVAARIEGSTPATARWHVSSVLSVLSTHLGETLTTNVLTQLPPGYALLFGRAELATAA</sequence>
<reference evidence="3" key="1">
    <citation type="journal article" date="2019" name="Int. J. Syst. Evol. Microbiol.">
        <title>The Global Catalogue of Microorganisms (GCM) 10K type strain sequencing project: providing services to taxonomists for standard genome sequencing and annotation.</title>
        <authorList>
            <consortium name="The Broad Institute Genomics Platform"/>
            <consortium name="The Broad Institute Genome Sequencing Center for Infectious Disease"/>
            <person name="Wu L."/>
            <person name="Ma J."/>
        </authorList>
    </citation>
    <scope>NUCLEOTIDE SEQUENCE [LARGE SCALE GENOMIC DNA]</scope>
    <source>
        <strain evidence="3">JCM 11574</strain>
    </source>
</reference>
<evidence type="ECO:0000256" key="1">
    <source>
        <dbReference type="SAM" id="MobiDB-lite"/>
    </source>
</evidence>
<proteinExistence type="predicted"/>
<organism evidence="2 3">
    <name type="scientific">Streptomyces rameus</name>
    <dbReference type="NCBI Taxonomy" id="68261"/>
    <lineage>
        <taxon>Bacteria</taxon>
        <taxon>Bacillati</taxon>
        <taxon>Actinomycetota</taxon>
        <taxon>Actinomycetes</taxon>
        <taxon>Kitasatosporales</taxon>
        <taxon>Streptomycetaceae</taxon>
        <taxon>Streptomyces</taxon>
    </lineage>
</organism>
<accession>A0ABP6NQ43</accession>
<name>A0ABP6NQ43_9ACTN</name>
<evidence type="ECO:0000313" key="3">
    <source>
        <dbReference type="Proteomes" id="UP001500893"/>
    </source>
</evidence>
<comment type="caution">
    <text evidence="2">The sequence shown here is derived from an EMBL/GenBank/DDBJ whole genome shotgun (WGS) entry which is preliminary data.</text>
</comment>
<feature type="compositionally biased region" description="Polar residues" evidence="1">
    <location>
        <begin position="1"/>
        <end position="10"/>
    </location>
</feature>
<dbReference type="Proteomes" id="UP001500893">
    <property type="component" value="Unassembled WGS sequence"/>
</dbReference>
<evidence type="ECO:0008006" key="4">
    <source>
        <dbReference type="Google" id="ProtNLM"/>
    </source>
</evidence>
<dbReference type="Gene3D" id="1.10.490.110">
    <property type="entry name" value="Uncharacterized conserved protein DUF2267"/>
    <property type="match status" value="1"/>
</dbReference>
<feature type="region of interest" description="Disordered" evidence="1">
    <location>
        <begin position="1"/>
        <end position="27"/>
    </location>
</feature>
<protein>
    <recommendedName>
        <fullName evidence="4">DUF2267 domain-containing protein</fullName>
    </recommendedName>
</protein>
<keyword evidence="3" id="KW-1185">Reference proteome</keyword>
<dbReference type="InterPro" id="IPR038282">
    <property type="entry name" value="DUF2267_sf"/>
</dbReference>
<gene>
    <name evidence="2" type="ORF">GCM10010521_43290</name>
</gene>
<dbReference type="Pfam" id="PF10025">
    <property type="entry name" value="DUF2267"/>
    <property type="match status" value="1"/>
</dbReference>
<dbReference type="EMBL" id="BAAAVM010000060">
    <property type="protein sequence ID" value="GAA3150982.1"/>
    <property type="molecule type" value="Genomic_DNA"/>
</dbReference>